<dbReference type="FunFam" id="1.50.10.10:FF:000032">
    <property type="entry name" value="Vacuolar acid trehalase"/>
    <property type="match status" value="1"/>
</dbReference>
<keyword evidence="6" id="KW-0732">Signal</keyword>
<reference evidence="9 10" key="2">
    <citation type="journal article" date="2012" name="Eukaryot. Cell">
        <title>Genome update of Botrytis cinerea strains B05.10 and T4.</title>
        <authorList>
            <person name="Staats M."/>
            <person name="van Kan J.A."/>
        </authorList>
    </citation>
    <scope>NUCLEOTIDE SEQUENCE [LARGE SCALE GENOMIC DNA]</scope>
    <source>
        <strain evidence="9 10">B05.10</strain>
    </source>
</reference>
<dbReference type="VEuPathDB" id="FungiDB:Bcin09g04490"/>
<dbReference type="Pfam" id="PF03632">
    <property type="entry name" value="Glyco_hydro_65m"/>
    <property type="match status" value="1"/>
</dbReference>
<dbReference type="InterPro" id="IPR008928">
    <property type="entry name" value="6-hairpin_glycosidase_sf"/>
</dbReference>
<feature type="chain" id="PRO_5016963220" description="alpha,alpha-trehalase" evidence="6">
    <location>
        <begin position="27"/>
        <end position="1004"/>
    </location>
</feature>
<evidence type="ECO:0000256" key="5">
    <source>
        <dbReference type="ARBA" id="ARBA00023180"/>
    </source>
</evidence>
<sequence length="1004" mass="109678">MSFNMATSIFLCFLGNIWMLPWSVSGATDFSVNAGLSTWNQSDWSLTTTTYIPGQYQSRLSLANGYVGASLAAAGPFFEKDVNQTDANGIPPSNGWPLFDDRISFSTISGFYDVEPAQVPPQGTNYPWLNQYGWESFISGIPHPTGIIFSFGSNFLDATASNTSISNFTSKISFKTGVAEWNYIWSPEENSTFNVSYATFFSRERPNVVAVKSTIVPSADVEGQVTDLLDGQSALRSTLSSKGLDDNGTTIYSAVNPSNLPDITGFVISGVNFTNTYTDTSSRTNASGAYVSSANDTTIGQSFNISLKAGETAVFYKYVGIASTDKFSDAESVARDAQRSAQESGWDTLLAEHVAAWAKILTADSVDDFTDPVTGELPEDPNVQALHIASVANTYYLLQNLQPDGSGLNDNSISVGGLYSDSYAGLVFWDADYWMAPGLNLAFPEWSKQISNFRIKQHNQSLANAAFNNYPNGSSLYSWTTGRYGNCTGTGPCVDYEYHLNYDIAFNLMQEYNITNNRTWFDNGPRQIIESTAIMTGHLLMYNETTQSYWIYNMTDPDEYANNKDNGAFTIASAATLLELANDLRVTQGLESNSTWQEQQQNIEFPSAASNITLEYQTMNNSVAVKQADVVLLTYPLDFNQNYTEADKLLDLDYYANKQSPDGPAMTYSIFAIDANALSQSGCSAYTYTLNGFLPYLRAPWFQFSEQAVDDVTVNGGTNPAFPFLTGHGGADQVVPFGYLGIRTDQPTLFFNPSLPPQISHVKVRTFHYAGATLSATMNTTHTNITRFPSTKLNDLYQNTTLPFVVGTPGSDASNKTSYSIAINETLTIPNRLYFQKLTKPNNLLQCLPVTSNDPYSAGQFPVAAVDGATSTSWQPSTNDTASLLIDSSSIPASPVWSIYFNWGLRPPLRASVFFGNETTDEGQIYGSEWSIDIEDISPSLPYAANSTTQTSNKESVVPVVGNETRLVVEGGAWSGKYVRLVMEGCWENDGKGATVGEFVVVGG</sequence>
<evidence type="ECO:0000313" key="9">
    <source>
        <dbReference type="EMBL" id="ATZ53644.1"/>
    </source>
</evidence>
<evidence type="ECO:0000256" key="2">
    <source>
        <dbReference type="ARBA" id="ARBA00006768"/>
    </source>
</evidence>
<organism evidence="9 10">
    <name type="scientific">Botryotinia fuckeliana (strain B05.10)</name>
    <name type="common">Noble rot fungus</name>
    <name type="synonym">Botrytis cinerea</name>
    <dbReference type="NCBI Taxonomy" id="332648"/>
    <lineage>
        <taxon>Eukaryota</taxon>
        <taxon>Fungi</taxon>
        <taxon>Dikarya</taxon>
        <taxon>Ascomycota</taxon>
        <taxon>Pezizomycotina</taxon>
        <taxon>Leotiomycetes</taxon>
        <taxon>Helotiales</taxon>
        <taxon>Sclerotiniaceae</taxon>
        <taxon>Botrytis</taxon>
    </lineage>
</organism>
<evidence type="ECO:0000256" key="4">
    <source>
        <dbReference type="ARBA" id="ARBA00022801"/>
    </source>
</evidence>
<dbReference type="Gene3D" id="2.70.98.40">
    <property type="entry name" value="Glycoside hydrolase, family 65, N-terminal domain"/>
    <property type="match status" value="1"/>
</dbReference>
<dbReference type="GO" id="GO:0030246">
    <property type="term" value="F:carbohydrate binding"/>
    <property type="evidence" value="ECO:0007669"/>
    <property type="project" value="InterPro"/>
</dbReference>
<evidence type="ECO:0000313" key="10">
    <source>
        <dbReference type="Proteomes" id="UP000001798"/>
    </source>
</evidence>
<keyword evidence="10" id="KW-1185">Reference proteome</keyword>
<accession>A0A384JTF2</accession>
<dbReference type="Gene3D" id="1.50.10.10">
    <property type="match status" value="1"/>
</dbReference>
<comment type="similarity">
    <text evidence="2">Belongs to the glycosyl hydrolase 65 family.</text>
</comment>
<dbReference type="AlphaFoldDB" id="A0A384JTF2"/>
<dbReference type="GeneID" id="5429889"/>
<dbReference type="PANTHER" id="PTHR11051">
    <property type="entry name" value="GLYCOSYL HYDROLASE-RELATED"/>
    <property type="match status" value="1"/>
</dbReference>
<reference evidence="9 10" key="3">
    <citation type="journal article" date="2017" name="Mol. Plant Pathol.">
        <title>A gapless genome sequence of the fungus Botrytis cinerea.</title>
        <authorList>
            <person name="Van Kan J.A."/>
            <person name="Stassen J.H."/>
            <person name="Mosbach A."/>
            <person name="Van Der Lee T.A."/>
            <person name="Faino L."/>
            <person name="Farmer A.D."/>
            <person name="Papasotiriou D.G."/>
            <person name="Zhou S."/>
            <person name="Seidl M.F."/>
            <person name="Cottam E."/>
            <person name="Edel D."/>
            <person name="Hahn M."/>
            <person name="Schwartz D.C."/>
            <person name="Dietrich R.A."/>
            <person name="Widdison S."/>
            <person name="Scalliet G."/>
        </authorList>
    </citation>
    <scope>NUCLEOTIDE SEQUENCE [LARGE SCALE GENOMIC DNA]</scope>
    <source>
        <strain evidence="9 10">B05.10</strain>
    </source>
</reference>
<proteinExistence type="inferred from homology"/>
<reference evidence="9 10" key="1">
    <citation type="journal article" date="2011" name="PLoS Genet.">
        <title>Genomic analysis of the necrotrophic fungal pathogens Sclerotinia sclerotiorum and Botrytis cinerea.</title>
        <authorList>
            <person name="Amselem J."/>
            <person name="Cuomo C.A."/>
            <person name="van Kan J.A."/>
            <person name="Viaud M."/>
            <person name="Benito E.P."/>
            <person name="Couloux A."/>
            <person name="Coutinho P.M."/>
            <person name="de Vries R.P."/>
            <person name="Dyer P.S."/>
            <person name="Fillinger S."/>
            <person name="Fournier E."/>
            <person name="Gout L."/>
            <person name="Hahn M."/>
            <person name="Kohn L."/>
            <person name="Lapalu N."/>
            <person name="Plummer K.M."/>
            <person name="Pradier J.M."/>
            <person name="Quevillon E."/>
            <person name="Sharon A."/>
            <person name="Simon A."/>
            <person name="ten Have A."/>
            <person name="Tudzynski B."/>
            <person name="Tudzynski P."/>
            <person name="Wincker P."/>
            <person name="Andrew M."/>
            <person name="Anthouard V."/>
            <person name="Beever R.E."/>
            <person name="Beffa R."/>
            <person name="Benoit I."/>
            <person name="Bouzid O."/>
            <person name="Brault B."/>
            <person name="Chen Z."/>
            <person name="Choquer M."/>
            <person name="Collemare J."/>
            <person name="Cotton P."/>
            <person name="Danchin E.G."/>
            <person name="Da Silva C."/>
            <person name="Gautier A."/>
            <person name="Giraud C."/>
            <person name="Giraud T."/>
            <person name="Gonzalez C."/>
            <person name="Grossetete S."/>
            <person name="Guldener U."/>
            <person name="Henrissat B."/>
            <person name="Howlett B.J."/>
            <person name="Kodira C."/>
            <person name="Kretschmer M."/>
            <person name="Lappartient A."/>
            <person name="Leroch M."/>
            <person name="Levis C."/>
            <person name="Mauceli E."/>
            <person name="Neuveglise C."/>
            <person name="Oeser B."/>
            <person name="Pearson M."/>
            <person name="Poulain J."/>
            <person name="Poussereau N."/>
            <person name="Quesneville H."/>
            <person name="Rascle C."/>
            <person name="Schumacher J."/>
            <person name="Segurens B."/>
            <person name="Sexton A."/>
            <person name="Silva E."/>
            <person name="Sirven C."/>
            <person name="Soanes D.M."/>
            <person name="Talbot N.J."/>
            <person name="Templeton M."/>
            <person name="Yandava C."/>
            <person name="Yarden O."/>
            <person name="Zeng Q."/>
            <person name="Rollins J.A."/>
            <person name="Lebrun M.H."/>
            <person name="Dickman M."/>
        </authorList>
    </citation>
    <scope>NUCLEOTIDE SEQUENCE [LARGE SCALE GENOMIC DNA]</scope>
    <source>
        <strain evidence="9 10">B05.10</strain>
    </source>
</reference>
<dbReference type="GO" id="GO:0009277">
    <property type="term" value="C:fungal-type cell wall"/>
    <property type="evidence" value="ECO:0007669"/>
    <property type="project" value="TreeGrafter"/>
</dbReference>
<dbReference type="RefSeq" id="XP_024550947.1">
    <property type="nucleotide sequence ID" value="XM_024695154.1"/>
</dbReference>
<dbReference type="SUPFAM" id="SSF48208">
    <property type="entry name" value="Six-hairpin glycosidases"/>
    <property type="match status" value="1"/>
</dbReference>
<dbReference type="EMBL" id="CP009813">
    <property type="protein sequence ID" value="ATZ53644.1"/>
    <property type="molecule type" value="Genomic_DNA"/>
</dbReference>
<feature type="domain" description="Glycoside hydrolase family 65 N-terminal" evidence="8">
    <location>
        <begin position="54"/>
        <end position="324"/>
    </location>
</feature>
<dbReference type="InterPro" id="IPR012341">
    <property type="entry name" value="6hp_glycosidase-like_sf"/>
</dbReference>
<comment type="catalytic activity">
    <reaction evidence="1">
        <text>alpha,alpha-trehalose + H2O = alpha-D-glucose + beta-D-glucose</text>
        <dbReference type="Rhea" id="RHEA:32675"/>
        <dbReference type="ChEBI" id="CHEBI:15377"/>
        <dbReference type="ChEBI" id="CHEBI:15903"/>
        <dbReference type="ChEBI" id="CHEBI:16551"/>
        <dbReference type="ChEBI" id="CHEBI:17925"/>
        <dbReference type="EC" id="3.2.1.28"/>
    </reaction>
</comment>
<dbReference type="InterPro" id="IPR011013">
    <property type="entry name" value="Gal_mutarotase_sf_dom"/>
</dbReference>
<dbReference type="Pfam" id="PF03636">
    <property type="entry name" value="Glyco_hydro_65N"/>
    <property type="match status" value="1"/>
</dbReference>
<dbReference type="InterPro" id="IPR005196">
    <property type="entry name" value="Glyco_hydro_65_N"/>
</dbReference>
<gene>
    <name evidence="9" type="ORF">BCIN_09g04490</name>
</gene>
<dbReference type="SUPFAM" id="SSF74650">
    <property type="entry name" value="Galactose mutarotase-like"/>
    <property type="match status" value="1"/>
</dbReference>
<keyword evidence="5" id="KW-0325">Glycoprotein</keyword>
<name>A0A384JTF2_BOTFB</name>
<dbReference type="Proteomes" id="UP000001798">
    <property type="component" value="Chromosome 9"/>
</dbReference>
<dbReference type="PANTHER" id="PTHR11051:SF8">
    <property type="entry name" value="PROTEIN-GLUCOSYLGALACTOSYLHYDROXYLYSINE GLUCOSIDASE"/>
    <property type="match status" value="1"/>
</dbReference>
<dbReference type="InterPro" id="IPR005195">
    <property type="entry name" value="Glyco_hydro_65_M"/>
</dbReference>
<feature type="domain" description="Glycoside hydrolase family 65 central catalytic" evidence="7">
    <location>
        <begin position="395"/>
        <end position="586"/>
    </location>
</feature>
<dbReference type="GO" id="GO:0005993">
    <property type="term" value="P:trehalose catabolic process"/>
    <property type="evidence" value="ECO:0007669"/>
    <property type="project" value="TreeGrafter"/>
</dbReference>
<dbReference type="EC" id="3.2.1.28" evidence="3"/>
<dbReference type="InterPro" id="IPR037018">
    <property type="entry name" value="GH65_N"/>
</dbReference>
<evidence type="ECO:0000256" key="6">
    <source>
        <dbReference type="SAM" id="SignalP"/>
    </source>
</evidence>
<dbReference type="GO" id="GO:0004555">
    <property type="term" value="F:alpha,alpha-trehalase activity"/>
    <property type="evidence" value="ECO:0007669"/>
    <property type="project" value="UniProtKB-EC"/>
</dbReference>
<evidence type="ECO:0000259" key="8">
    <source>
        <dbReference type="Pfam" id="PF03636"/>
    </source>
</evidence>
<protein>
    <recommendedName>
        <fullName evidence="3">alpha,alpha-trehalase</fullName>
        <ecNumber evidence="3">3.2.1.28</ecNumber>
    </recommendedName>
</protein>
<feature type="signal peptide" evidence="6">
    <location>
        <begin position="1"/>
        <end position="26"/>
    </location>
</feature>
<evidence type="ECO:0000259" key="7">
    <source>
        <dbReference type="Pfam" id="PF03632"/>
    </source>
</evidence>
<dbReference type="KEGG" id="bfu:BCIN_09g04490"/>
<keyword evidence="4" id="KW-0378">Hydrolase</keyword>
<evidence type="ECO:0000256" key="1">
    <source>
        <dbReference type="ARBA" id="ARBA00001576"/>
    </source>
</evidence>
<evidence type="ECO:0000256" key="3">
    <source>
        <dbReference type="ARBA" id="ARBA00012757"/>
    </source>
</evidence>
<dbReference type="OrthoDB" id="200349at2759"/>